<evidence type="ECO:0000256" key="1">
    <source>
        <dbReference type="SAM" id="MobiDB-lite"/>
    </source>
</evidence>
<evidence type="ECO:0000313" key="3">
    <source>
        <dbReference type="Proteomes" id="UP000198832"/>
    </source>
</evidence>
<name>A0A1I1LV04_9ACTN</name>
<organism evidence="2 3">
    <name type="scientific">Nocardioides terrae</name>
    <dbReference type="NCBI Taxonomy" id="574651"/>
    <lineage>
        <taxon>Bacteria</taxon>
        <taxon>Bacillati</taxon>
        <taxon>Actinomycetota</taxon>
        <taxon>Actinomycetes</taxon>
        <taxon>Propionibacteriales</taxon>
        <taxon>Nocardioidaceae</taxon>
        <taxon>Nocardioides</taxon>
    </lineage>
</organism>
<dbReference type="EMBL" id="FOLB01000011">
    <property type="protein sequence ID" value="SFC77057.1"/>
    <property type="molecule type" value="Genomic_DNA"/>
</dbReference>
<sequence>MSETSDEKRSTPEHDPDTERQEIADVDEELDARAEGDGLAAEAGRGEEMGLSEG</sequence>
<feature type="region of interest" description="Disordered" evidence="1">
    <location>
        <begin position="1"/>
        <end position="54"/>
    </location>
</feature>
<protein>
    <submittedName>
        <fullName evidence="2">Uncharacterized protein</fullName>
    </submittedName>
</protein>
<dbReference type="RefSeq" id="WP_175507698.1">
    <property type="nucleotide sequence ID" value="NZ_FOLB01000011.1"/>
</dbReference>
<gene>
    <name evidence="2" type="ORF">SAMN04487968_11134</name>
</gene>
<dbReference type="AlphaFoldDB" id="A0A1I1LV04"/>
<dbReference type="Proteomes" id="UP000198832">
    <property type="component" value="Unassembled WGS sequence"/>
</dbReference>
<accession>A0A1I1LV04</accession>
<reference evidence="2 3" key="1">
    <citation type="submission" date="2016-10" db="EMBL/GenBank/DDBJ databases">
        <authorList>
            <person name="de Groot N.N."/>
        </authorList>
    </citation>
    <scope>NUCLEOTIDE SEQUENCE [LARGE SCALE GENOMIC DNA]</scope>
    <source>
        <strain evidence="2 3">CGMCC 1.7056</strain>
    </source>
</reference>
<evidence type="ECO:0000313" key="2">
    <source>
        <dbReference type="EMBL" id="SFC77057.1"/>
    </source>
</evidence>
<proteinExistence type="predicted"/>
<keyword evidence="3" id="KW-1185">Reference proteome</keyword>
<feature type="compositionally biased region" description="Basic and acidic residues" evidence="1">
    <location>
        <begin position="1"/>
        <end position="23"/>
    </location>
</feature>